<accession>A0A2N5XUF1</accession>
<protein>
    <submittedName>
        <fullName evidence="4">Sugar transferase</fullName>
    </submittedName>
</protein>
<keyword evidence="2" id="KW-0270">Exopolysaccharide synthesis</keyword>
<keyword evidence="4" id="KW-0808">Transferase</keyword>
<comment type="caution">
    <text evidence="4">The sequence shown here is derived from an EMBL/GenBank/DDBJ whole genome shotgun (WGS) entry which is preliminary data.</text>
</comment>
<name>A0A2N5XUF1_9HYPH</name>
<dbReference type="AlphaFoldDB" id="A0A2N5XUF1"/>
<dbReference type="Proteomes" id="UP000234881">
    <property type="component" value="Unassembled WGS sequence"/>
</dbReference>
<evidence type="ECO:0000313" key="5">
    <source>
        <dbReference type="Proteomes" id="UP000234881"/>
    </source>
</evidence>
<organism evidence="4 5">
    <name type="scientific">Cohaesibacter celericrescens</name>
    <dbReference type="NCBI Taxonomy" id="2067669"/>
    <lineage>
        <taxon>Bacteria</taxon>
        <taxon>Pseudomonadati</taxon>
        <taxon>Pseudomonadota</taxon>
        <taxon>Alphaproteobacteria</taxon>
        <taxon>Hyphomicrobiales</taxon>
        <taxon>Cohaesibacteraceae</taxon>
    </lineage>
</organism>
<feature type="domain" description="Bacterial sugar transferase" evidence="3">
    <location>
        <begin position="2"/>
        <end position="179"/>
    </location>
</feature>
<dbReference type="PANTHER" id="PTHR30576:SF0">
    <property type="entry name" value="UNDECAPRENYL-PHOSPHATE N-ACETYLGALACTOSAMINYL 1-PHOSPHATE TRANSFERASE-RELATED"/>
    <property type="match status" value="1"/>
</dbReference>
<dbReference type="EMBL" id="PKUQ01000010">
    <property type="protein sequence ID" value="PLW78146.1"/>
    <property type="molecule type" value="Genomic_DNA"/>
</dbReference>
<dbReference type="GO" id="GO:0016780">
    <property type="term" value="F:phosphotransferase activity, for other substituted phosphate groups"/>
    <property type="evidence" value="ECO:0007669"/>
    <property type="project" value="TreeGrafter"/>
</dbReference>
<comment type="similarity">
    <text evidence="1">Belongs to the bacterial sugar transferase family.</text>
</comment>
<proteinExistence type="inferred from homology"/>
<dbReference type="Pfam" id="PF02397">
    <property type="entry name" value="Bac_transf"/>
    <property type="match status" value="1"/>
</dbReference>
<evidence type="ECO:0000256" key="2">
    <source>
        <dbReference type="ARBA" id="ARBA00023169"/>
    </source>
</evidence>
<reference evidence="4 5" key="1">
    <citation type="submission" date="2018-01" db="EMBL/GenBank/DDBJ databases">
        <title>The draft genome sequence of Cohaesibacter sp. H1304.</title>
        <authorList>
            <person name="Wang N.-N."/>
            <person name="Du Z.-J."/>
        </authorList>
    </citation>
    <scope>NUCLEOTIDE SEQUENCE [LARGE SCALE GENOMIC DNA]</scope>
    <source>
        <strain evidence="4 5">H1304</strain>
    </source>
</reference>
<dbReference type="GO" id="GO:0000271">
    <property type="term" value="P:polysaccharide biosynthetic process"/>
    <property type="evidence" value="ECO:0007669"/>
    <property type="project" value="UniProtKB-KW"/>
</dbReference>
<evidence type="ECO:0000256" key="1">
    <source>
        <dbReference type="ARBA" id="ARBA00006464"/>
    </source>
</evidence>
<dbReference type="RefSeq" id="WP_101532857.1">
    <property type="nucleotide sequence ID" value="NZ_PKUQ01000010.1"/>
</dbReference>
<gene>
    <name evidence="4" type="ORF">C0081_05720</name>
</gene>
<dbReference type="OrthoDB" id="9808602at2"/>
<sequence length="184" mass="20361">MKRAFDIVVSAMLLLLTSPILLLVCLAIKLTDKGPALFSQTRVGLNGRLFEIYKFRSMVVNAADLGGFSTADKDPRITAIGRLLRKTSLDELPQLFNVLKGEMSLVGPRPDVPAQRALYTEPQYLKRCSVQPGITGLAQATKRSTATIEERLQLDLDYVDQSSLRFDLWVILLTIKQVIAKGGI</sequence>
<dbReference type="PANTHER" id="PTHR30576">
    <property type="entry name" value="COLANIC BIOSYNTHESIS UDP-GLUCOSE LIPID CARRIER TRANSFERASE"/>
    <property type="match status" value="1"/>
</dbReference>
<evidence type="ECO:0000259" key="3">
    <source>
        <dbReference type="Pfam" id="PF02397"/>
    </source>
</evidence>
<evidence type="ECO:0000313" key="4">
    <source>
        <dbReference type="EMBL" id="PLW78146.1"/>
    </source>
</evidence>
<keyword evidence="5" id="KW-1185">Reference proteome</keyword>
<dbReference type="InterPro" id="IPR003362">
    <property type="entry name" value="Bact_transf"/>
</dbReference>